<dbReference type="AlphaFoldDB" id="A0A5N6JUB3"/>
<reference evidence="1 2" key="1">
    <citation type="submission" date="2019-06" db="EMBL/GenBank/DDBJ databases">
        <title>Genome Sequence of the Brown Rot Fungal Pathogen Monilinia laxa.</title>
        <authorList>
            <person name="De Miccolis Angelini R.M."/>
            <person name="Landi L."/>
            <person name="Abate D."/>
            <person name="Pollastro S."/>
            <person name="Romanazzi G."/>
            <person name="Faretra F."/>
        </authorList>
    </citation>
    <scope>NUCLEOTIDE SEQUENCE [LARGE SCALE GENOMIC DNA]</scope>
    <source>
        <strain evidence="1 2">Mlax316</strain>
    </source>
</reference>
<organism evidence="1 2">
    <name type="scientific">Monilinia laxa</name>
    <name type="common">Brown rot fungus</name>
    <name type="synonym">Sclerotinia laxa</name>
    <dbReference type="NCBI Taxonomy" id="61186"/>
    <lineage>
        <taxon>Eukaryota</taxon>
        <taxon>Fungi</taxon>
        <taxon>Dikarya</taxon>
        <taxon>Ascomycota</taxon>
        <taxon>Pezizomycotina</taxon>
        <taxon>Leotiomycetes</taxon>
        <taxon>Helotiales</taxon>
        <taxon>Sclerotiniaceae</taxon>
        <taxon>Monilinia</taxon>
    </lineage>
</organism>
<proteinExistence type="predicted"/>
<protein>
    <submittedName>
        <fullName evidence="1">Uncharacterized protein</fullName>
    </submittedName>
</protein>
<comment type="caution">
    <text evidence="1">The sequence shown here is derived from an EMBL/GenBank/DDBJ whole genome shotgun (WGS) entry which is preliminary data.</text>
</comment>
<dbReference type="Proteomes" id="UP000326757">
    <property type="component" value="Unassembled WGS sequence"/>
</dbReference>
<dbReference type="EMBL" id="VIGI01000013">
    <property type="protein sequence ID" value="KAB8292415.1"/>
    <property type="molecule type" value="Genomic_DNA"/>
</dbReference>
<accession>A0A5N6JUB3</accession>
<keyword evidence="2" id="KW-1185">Reference proteome</keyword>
<evidence type="ECO:0000313" key="2">
    <source>
        <dbReference type="Proteomes" id="UP000326757"/>
    </source>
</evidence>
<sequence>MVCITSLGQKDWLVGCWLYNVSYLQSCWSTFSRSLALDKYHEACWIHCISSAFHSRYSAPTCIELMRIPSPV</sequence>
<evidence type="ECO:0000313" key="1">
    <source>
        <dbReference type="EMBL" id="KAB8292415.1"/>
    </source>
</evidence>
<gene>
    <name evidence="1" type="ORF">EYC80_008144</name>
</gene>
<name>A0A5N6JUB3_MONLA</name>